<evidence type="ECO:0000313" key="3">
    <source>
        <dbReference type="Proteomes" id="UP000275078"/>
    </source>
</evidence>
<reference evidence="2 3" key="1">
    <citation type="journal article" date="2018" name="Nat. Ecol. Evol.">
        <title>Pezizomycetes genomes reveal the molecular basis of ectomycorrhizal truffle lifestyle.</title>
        <authorList>
            <person name="Murat C."/>
            <person name="Payen T."/>
            <person name="Noel B."/>
            <person name="Kuo A."/>
            <person name="Morin E."/>
            <person name="Chen J."/>
            <person name="Kohler A."/>
            <person name="Krizsan K."/>
            <person name="Balestrini R."/>
            <person name="Da Silva C."/>
            <person name="Montanini B."/>
            <person name="Hainaut M."/>
            <person name="Levati E."/>
            <person name="Barry K.W."/>
            <person name="Belfiori B."/>
            <person name="Cichocki N."/>
            <person name="Clum A."/>
            <person name="Dockter R.B."/>
            <person name="Fauchery L."/>
            <person name="Guy J."/>
            <person name="Iotti M."/>
            <person name="Le Tacon F."/>
            <person name="Lindquist E.A."/>
            <person name="Lipzen A."/>
            <person name="Malagnac F."/>
            <person name="Mello A."/>
            <person name="Molinier V."/>
            <person name="Miyauchi S."/>
            <person name="Poulain J."/>
            <person name="Riccioni C."/>
            <person name="Rubini A."/>
            <person name="Sitrit Y."/>
            <person name="Splivallo R."/>
            <person name="Traeger S."/>
            <person name="Wang M."/>
            <person name="Zifcakova L."/>
            <person name="Wipf D."/>
            <person name="Zambonelli A."/>
            <person name="Paolocci F."/>
            <person name="Nowrousian M."/>
            <person name="Ottonello S."/>
            <person name="Baldrian P."/>
            <person name="Spatafora J.W."/>
            <person name="Henrissat B."/>
            <person name="Nagy L.G."/>
            <person name="Aury J.M."/>
            <person name="Wincker P."/>
            <person name="Grigoriev I.V."/>
            <person name="Bonfante P."/>
            <person name="Martin F.M."/>
        </authorList>
    </citation>
    <scope>NUCLEOTIDE SEQUENCE [LARGE SCALE GENOMIC DNA]</scope>
    <source>
        <strain evidence="2 3">RN42</strain>
    </source>
</reference>
<dbReference type="Proteomes" id="UP000275078">
    <property type="component" value="Unassembled WGS sequence"/>
</dbReference>
<evidence type="ECO:0000313" key="2">
    <source>
        <dbReference type="EMBL" id="RPA82485.1"/>
    </source>
</evidence>
<keyword evidence="3" id="KW-1185">Reference proteome</keyword>
<feature type="non-terminal residue" evidence="2">
    <location>
        <position position="83"/>
    </location>
</feature>
<gene>
    <name evidence="2" type="ORF">BJ508DRAFT_414114</name>
</gene>
<dbReference type="EMBL" id="ML119671">
    <property type="protein sequence ID" value="RPA82485.1"/>
    <property type="molecule type" value="Genomic_DNA"/>
</dbReference>
<name>A0A3N4I8T0_ASCIM</name>
<proteinExistence type="predicted"/>
<dbReference type="AlphaFoldDB" id="A0A3N4I8T0"/>
<organism evidence="2 3">
    <name type="scientific">Ascobolus immersus RN42</name>
    <dbReference type="NCBI Taxonomy" id="1160509"/>
    <lineage>
        <taxon>Eukaryota</taxon>
        <taxon>Fungi</taxon>
        <taxon>Dikarya</taxon>
        <taxon>Ascomycota</taxon>
        <taxon>Pezizomycotina</taxon>
        <taxon>Pezizomycetes</taxon>
        <taxon>Pezizales</taxon>
        <taxon>Ascobolaceae</taxon>
        <taxon>Ascobolus</taxon>
    </lineage>
</organism>
<feature type="compositionally biased region" description="Acidic residues" evidence="1">
    <location>
        <begin position="26"/>
        <end position="39"/>
    </location>
</feature>
<feature type="region of interest" description="Disordered" evidence="1">
    <location>
        <begin position="26"/>
        <end position="62"/>
    </location>
</feature>
<protein>
    <submittedName>
        <fullName evidence="2">Uncharacterized protein</fullName>
    </submittedName>
</protein>
<accession>A0A3N4I8T0</accession>
<feature type="compositionally biased region" description="Basic and acidic residues" evidence="1">
    <location>
        <begin position="44"/>
        <end position="62"/>
    </location>
</feature>
<evidence type="ECO:0000256" key="1">
    <source>
        <dbReference type="SAM" id="MobiDB-lite"/>
    </source>
</evidence>
<sequence>MAMEVLESVDEDELRLFLEDAEVALEEEDGEGGDVEAPEGDVQVPERNDVDAAGRLGPREMRTRIKKEPVEEEIKVEIKEEGM</sequence>